<evidence type="ECO:0008006" key="4">
    <source>
        <dbReference type="Google" id="ProtNLM"/>
    </source>
</evidence>
<dbReference type="PROSITE" id="PS51257">
    <property type="entry name" value="PROKAR_LIPOPROTEIN"/>
    <property type="match status" value="1"/>
</dbReference>
<protein>
    <recommendedName>
        <fullName evidence="4">DUF1307 domain-containing protein</fullName>
    </recommendedName>
</protein>
<gene>
    <name evidence="2" type="ORF">EDM21_00520</name>
</gene>
<keyword evidence="3" id="KW-1185">Reference proteome</keyword>
<sequence>MFLKHLTRLVLLSICLLTLAGCKETYTFNPSEINKVTAQETGTNDGAVELSEKRIALFVKAVKEAKKITEGTSSAIGSSDELIITEKNGQTTELEVFYLDTFTTFLDGEFQYKTTGESAKQLIEVWKERGLQK</sequence>
<feature type="chain" id="PRO_5038561154" description="DUF1307 domain-containing protein" evidence="1">
    <location>
        <begin position="21"/>
        <end position="133"/>
    </location>
</feature>
<dbReference type="AlphaFoldDB" id="A0A7X3FEI8"/>
<name>A0A7X3FEI8_9BACL</name>
<evidence type="ECO:0000256" key="1">
    <source>
        <dbReference type="SAM" id="SignalP"/>
    </source>
</evidence>
<evidence type="ECO:0000313" key="2">
    <source>
        <dbReference type="EMBL" id="MVO98038.1"/>
    </source>
</evidence>
<accession>A0A7X3FEI8</accession>
<dbReference type="OrthoDB" id="2620155at2"/>
<feature type="signal peptide" evidence="1">
    <location>
        <begin position="1"/>
        <end position="20"/>
    </location>
</feature>
<dbReference type="RefSeq" id="WP_157331877.1">
    <property type="nucleotide sequence ID" value="NZ_RHLK01000001.1"/>
</dbReference>
<dbReference type="Proteomes" id="UP000490800">
    <property type="component" value="Unassembled WGS sequence"/>
</dbReference>
<dbReference type="EMBL" id="RHLK01000001">
    <property type="protein sequence ID" value="MVO98038.1"/>
    <property type="molecule type" value="Genomic_DNA"/>
</dbReference>
<evidence type="ECO:0000313" key="3">
    <source>
        <dbReference type="Proteomes" id="UP000490800"/>
    </source>
</evidence>
<organism evidence="2 3">
    <name type="scientific">Paenibacillus lutrae</name>
    <dbReference type="NCBI Taxonomy" id="2078573"/>
    <lineage>
        <taxon>Bacteria</taxon>
        <taxon>Bacillati</taxon>
        <taxon>Bacillota</taxon>
        <taxon>Bacilli</taxon>
        <taxon>Bacillales</taxon>
        <taxon>Paenibacillaceae</taxon>
        <taxon>Paenibacillus</taxon>
    </lineage>
</organism>
<comment type="caution">
    <text evidence="2">The sequence shown here is derived from an EMBL/GenBank/DDBJ whole genome shotgun (WGS) entry which is preliminary data.</text>
</comment>
<keyword evidence="1" id="KW-0732">Signal</keyword>
<reference evidence="2 3" key="1">
    <citation type="journal article" date="2019" name="Microorganisms">
        <title>Paenibacillus lutrae sp. nov., A Chitinolytic Species Isolated from A River Otter in Castril Natural Park, Granada, Spain.</title>
        <authorList>
            <person name="Rodriguez M."/>
            <person name="Reina J.C."/>
            <person name="Bejar V."/>
            <person name="Llamas I."/>
        </authorList>
    </citation>
    <scope>NUCLEOTIDE SEQUENCE [LARGE SCALE GENOMIC DNA]</scope>
    <source>
        <strain evidence="2 3">N10</strain>
    </source>
</reference>
<proteinExistence type="predicted"/>